<dbReference type="OrthoDB" id="1715191at2759"/>
<dbReference type="InterPro" id="IPR015943">
    <property type="entry name" value="WD40/YVTN_repeat-like_dom_sf"/>
</dbReference>
<proteinExistence type="inferred from homology"/>
<dbReference type="SUPFAM" id="SSF50974">
    <property type="entry name" value="Nitrous oxide reductase, N-terminal domain"/>
    <property type="match status" value="1"/>
</dbReference>
<protein>
    <submittedName>
        <fullName evidence="2">Isomerase YbhE</fullName>
    </submittedName>
</protein>
<dbReference type="AlphaFoldDB" id="A0A9P5YTW9"/>
<dbReference type="Gene3D" id="2.130.10.10">
    <property type="entry name" value="YVTN repeat-like/Quinoprotein amine dehydrogenase"/>
    <property type="match status" value="1"/>
</dbReference>
<keyword evidence="3" id="KW-1185">Reference proteome</keyword>
<evidence type="ECO:0000256" key="1">
    <source>
        <dbReference type="ARBA" id="ARBA00005564"/>
    </source>
</evidence>
<sequence length="420" mass="45746">MNLQTVLDLGNTHGPSANATGPAPLRHVLSGSFRSISLFLLAFSPSERTISHLQTVPAYGPHQYLAANQHKNRIYTTSWALPPSLSSWNVEHSDSWRVTHINTVPITATSSYITVPPPYKYAYSMGGPTGEVHHIEPDTGGLEEKVQEILFIPEDELEKADKTRKALRYGSHGIEFTPSGQQAFVPVLGTHTIEMYLRDTNGHLKHVFAATSPRGKDANDGPRHVKIHPNGKILYCVTEHSNYVDAYRIYPTSLEYISSSSLLPPDLADSSETFRGDTLMLSPSTSANPTPKVLIATTRGSTSDIRGWLSIFPLDDDGSFKAPPAEIERYQTPTSGGKANAIDISPKGSFSEDGLWILLTDDDDNTASASGTGAVRVLEWDGWGNGGVKMVAEWPSNADDKPADSQEEIIQGASHAIWLD</sequence>
<accession>A0A9P5YTW9</accession>
<evidence type="ECO:0000313" key="3">
    <source>
        <dbReference type="Proteomes" id="UP000807469"/>
    </source>
</evidence>
<dbReference type="Pfam" id="PF10282">
    <property type="entry name" value="Lactonase"/>
    <property type="match status" value="1"/>
</dbReference>
<dbReference type="GO" id="GO:0017057">
    <property type="term" value="F:6-phosphogluconolactonase activity"/>
    <property type="evidence" value="ECO:0007669"/>
    <property type="project" value="TreeGrafter"/>
</dbReference>
<evidence type="ECO:0000313" key="2">
    <source>
        <dbReference type="EMBL" id="KAF9474660.1"/>
    </source>
</evidence>
<comment type="caution">
    <text evidence="2">The sequence shown here is derived from an EMBL/GenBank/DDBJ whole genome shotgun (WGS) entry which is preliminary data.</text>
</comment>
<dbReference type="PANTHER" id="PTHR30344:SF4">
    <property type="entry name" value="CYCLASE, PUTATIVE (AFU_ORTHOLOGUE AFUA_6G11580)-RELATED"/>
    <property type="match status" value="1"/>
</dbReference>
<organism evidence="2 3">
    <name type="scientific">Pholiota conissans</name>
    <dbReference type="NCBI Taxonomy" id="109636"/>
    <lineage>
        <taxon>Eukaryota</taxon>
        <taxon>Fungi</taxon>
        <taxon>Dikarya</taxon>
        <taxon>Basidiomycota</taxon>
        <taxon>Agaricomycotina</taxon>
        <taxon>Agaricomycetes</taxon>
        <taxon>Agaricomycetidae</taxon>
        <taxon>Agaricales</taxon>
        <taxon>Agaricineae</taxon>
        <taxon>Strophariaceae</taxon>
        <taxon>Pholiota</taxon>
    </lineage>
</organism>
<dbReference type="EMBL" id="MU155368">
    <property type="protein sequence ID" value="KAF9474660.1"/>
    <property type="molecule type" value="Genomic_DNA"/>
</dbReference>
<dbReference type="InterPro" id="IPR050282">
    <property type="entry name" value="Cycloisomerase_2"/>
</dbReference>
<dbReference type="InterPro" id="IPR011045">
    <property type="entry name" value="N2O_reductase_N"/>
</dbReference>
<comment type="similarity">
    <text evidence="1">Belongs to the cycloisomerase 2 family.</text>
</comment>
<name>A0A9P5YTW9_9AGAR</name>
<dbReference type="GO" id="GO:0016853">
    <property type="term" value="F:isomerase activity"/>
    <property type="evidence" value="ECO:0007669"/>
    <property type="project" value="UniProtKB-KW"/>
</dbReference>
<dbReference type="Proteomes" id="UP000807469">
    <property type="component" value="Unassembled WGS sequence"/>
</dbReference>
<dbReference type="PANTHER" id="PTHR30344">
    <property type="entry name" value="6-PHOSPHOGLUCONOLACTONASE-RELATED"/>
    <property type="match status" value="1"/>
</dbReference>
<gene>
    <name evidence="2" type="ORF">BDN70DRAFT_815285</name>
</gene>
<keyword evidence="2" id="KW-0413">Isomerase</keyword>
<reference evidence="2" key="1">
    <citation type="submission" date="2020-11" db="EMBL/GenBank/DDBJ databases">
        <authorList>
            <consortium name="DOE Joint Genome Institute"/>
            <person name="Ahrendt S."/>
            <person name="Riley R."/>
            <person name="Andreopoulos W."/>
            <person name="Labutti K."/>
            <person name="Pangilinan J."/>
            <person name="Ruiz-Duenas F.J."/>
            <person name="Barrasa J.M."/>
            <person name="Sanchez-Garcia M."/>
            <person name="Camarero S."/>
            <person name="Miyauchi S."/>
            <person name="Serrano A."/>
            <person name="Linde D."/>
            <person name="Babiker R."/>
            <person name="Drula E."/>
            <person name="Ayuso-Fernandez I."/>
            <person name="Pacheco R."/>
            <person name="Padilla G."/>
            <person name="Ferreira P."/>
            <person name="Barriuso J."/>
            <person name="Kellner H."/>
            <person name="Castanera R."/>
            <person name="Alfaro M."/>
            <person name="Ramirez L."/>
            <person name="Pisabarro A.G."/>
            <person name="Kuo A."/>
            <person name="Tritt A."/>
            <person name="Lipzen A."/>
            <person name="He G."/>
            <person name="Yan M."/>
            <person name="Ng V."/>
            <person name="Cullen D."/>
            <person name="Martin F."/>
            <person name="Rosso M.-N."/>
            <person name="Henrissat B."/>
            <person name="Hibbett D."/>
            <person name="Martinez A.T."/>
            <person name="Grigoriev I.V."/>
        </authorList>
    </citation>
    <scope>NUCLEOTIDE SEQUENCE</scope>
    <source>
        <strain evidence="2">CIRM-BRFM 674</strain>
    </source>
</reference>
<dbReference type="InterPro" id="IPR019405">
    <property type="entry name" value="Lactonase_7-beta_prop"/>
</dbReference>